<feature type="domain" description="Lysyl-tRNA synthetase N-terminal transmembrane region" evidence="8">
    <location>
        <begin position="23"/>
        <end position="223"/>
    </location>
</feature>
<proteinExistence type="predicted"/>
<evidence type="ECO:0000256" key="5">
    <source>
        <dbReference type="ARBA" id="ARBA00023136"/>
    </source>
</evidence>
<evidence type="ECO:0000256" key="4">
    <source>
        <dbReference type="ARBA" id="ARBA00022989"/>
    </source>
</evidence>
<evidence type="ECO:0000256" key="3">
    <source>
        <dbReference type="ARBA" id="ARBA00022692"/>
    </source>
</evidence>
<keyword evidence="3 6" id="KW-0812">Transmembrane</keyword>
<organism evidence="9 10">
    <name type="scientific">Streptomyces lancefieldiae</name>
    <dbReference type="NCBI Taxonomy" id="3075520"/>
    <lineage>
        <taxon>Bacteria</taxon>
        <taxon>Bacillati</taxon>
        <taxon>Actinomycetota</taxon>
        <taxon>Actinomycetes</taxon>
        <taxon>Kitasatosporales</taxon>
        <taxon>Streptomycetaceae</taxon>
        <taxon>Streptomyces</taxon>
    </lineage>
</organism>
<dbReference type="InterPro" id="IPR031553">
    <property type="entry name" value="tRNA-synt_2_TM"/>
</dbReference>
<gene>
    <name evidence="9" type="ORF">RM812_31515</name>
</gene>
<keyword evidence="10" id="KW-1185">Reference proteome</keyword>
<dbReference type="Proteomes" id="UP001180724">
    <property type="component" value="Unassembled WGS sequence"/>
</dbReference>
<dbReference type="InterPro" id="IPR024320">
    <property type="entry name" value="LPG_synthase_C"/>
</dbReference>
<evidence type="ECO:0000259" key="7">
    <source>
        <dbReference type="Pfam" id="PF09924"/>
    </source>
</evidence>
<comment type="subcellular location">
    <subcellularLocation>
        <location evidence="1">Cell membrane</location>
        <topology evidence="1">Multi-pass membrane protein</topology>
    </subcellularLocation>
</comment>
<comment type="caution">
    <text evidence="9">The sequence shown here is derived from an EMBL/GenBank/DDBJ whole genome shotgun (WGS) entry which is preliminary data.</text>
</comment>
<evidence type="ECO:0000259" key="8">
    <source>
        <dbReference type="Pfam" id="PF16995"/>
    </source>
</evidence>
<feature type="domain" description="Phosphatidylglycerol lysyltransferase C-terminal" evidence="7">
    <location>
        <begin position="245"/>
        <end position="551"/>
    </location>
</feature>
<keyword evidence="5 6" id="KW-0472">Membrane</keyword>
<keyword evidence="2" id="KW-1003">Cell membrane</keyword>
<dbReference type="PANTHER" id="PTHR34697">
    <property type="entry name" value="PHOSPHATIDYLGLYCEROL LYSYLTRANSFERASE"/>
    <property type="match status" value="1"/>
</dbReference>
<evidence type="ECO:0000313" key="10">
    <source>
        <dbReference type="Proteomes" id="UP001180724"/>
    </source>
</evidence>
<dbReference type="Pfam" id="PF16995">
    <property type="entry name" value="tRNA-synt_2_TM"/>
    <property type="match status" value="1"/>
</dbReference>
<feature type="transmembrane region" description="Helical" evidence="6">
    <location>
        <begin position="145"/>
        <end position="166"/>
    </location>
</feature>
<dbReference type="Pfam" id="PF09924">
    <property type="entry name" value="LPG_synthase_C"/>
    <property type="match status" value="1"/>
</dbReference>
<evidence type="ECO:0000256" key="1">
    <source>
        <dbReference type="ARBA" id="ARBA00004651"/>
    </source>
</evidence>
<dbReference type="PANTHER" id="PTHR34697:SF2">
    <property type="entry name" value="PHOSPHATIDYLGLYCEROL LYSYLTRANSFERASE"/>
    <property type="match status" value="1"/>
</dbReference>
<dbReference type="InterPro" id="IPR051211">
    <property type="entry name" value="PG_lysyltransferase"/>
</dbReference>
<evidence type="ECO:0000313" key="9">
    <source>
        <dbReference type="EMBL" id="MDT0614703.1"/>
    </source>
</evidence>
<name>A0ABU3AXP6_9ACTN</name>
<feature type="transmembrane region" description="Helical" evidence="6">
    <location>
        <begin position="205"/>
        <end position="227"/>
    </location>
</feature>
<accession>A0ABU3AXP6</accession>
<feature type="transmembrane region" description="Helical" evidence="6">
    <location>
        <begin position="65"/>
        <end position="86"/>
    </location>
</feature>
<sequence>MSGGVPTKLTSVRRVLRGPAPEAVPLLVGRACALVGLLDIAAGVFPRFRHSRMHALAEVLPGAFGPFAAALSLSAGVLLLLLAHGLKRRKRRAWRAAVALLPLGAVAQFTYRHSLAGVLISLALLAPLLRHRNQFAALPDPRSRWRALANFVLMGAGSLALGLVVVNAHPHRMIGDPSLADRIAHVLYGLFGFEGPVDYRGNTSWTVAFSLGALGLLTAITTVYLAFRPEHPAAHLTEDDEARLRALLAKHGDRDSLGHFALRRDKAVVFSPSGKAAVTYRVVSGVMLASGDPIGDVEAWPGAIERFMDEARAHSWTPAVMGCSETGGEVWTRETGLDALELGDEAVVDVADFSLAGRAMRNVRQMVKRIERAGYETRVRRVADLGTTELDRIRRAADDWRGTDTERGFSMALGRIGDPADGNCLIATAHKAGEEPGEYGDLKAILHFVPWGADGVSLDLMRRDRSADPGMNELLIVAALQAAPRLGIERVSLNFAMFRAALARGEKIGAGPVLRAWRGLLVFLSRWFQIESLYKFNAKFRPRWEPRFVVYRASADLPRIGFAAMQAEGFVTLAPPLPRFLRRRTAGRRPCAHRVPEQEARAV</sequence>
<evidence type="ECO:0000256" key="2">
    <source>
        <dbReference type="ARBA" id="ARBA00022475"/>
    </source>
</evidence>
<reference evidence="9" key="1">
    <citation type="submission" date="2024-05" db="EMBL/GenBank/DDBJ databases">
        <title>30 novel species of actinomycetes from the DSMZ collection.</title>
        <authorList>
            <person name="Nouioui I."/>
        </authorList>
    </citation>
    <scope>NUCLEOTIDE SEQUENCE</scope>
    <source>
        <strain evidence="9">DSM 40712</strain>
    </source>
</reference>
<evidence type="ECO:0000256" key="6">
    <source>
        <dbReference type="SAM" id="Phobius"/>
    </source>
</evidence>
<keyword evidence="4 6" id="KW-1133">Transmembrane helix</keyword>
<dbReference type="RefSeq" id="WP_311580193.1">
    <property type="nucleotide sequence ID" value="NZ_JAVRFH010000045.1"/>
</dbReference>
<protein>
    <submittedName>
        <fullName evidence="9">Phosphatidylglycerol lysyltransferase domain-containing protein</fullName>
    </submittedName>
</protein>
<feature type="transmembrane region" description="Helical" evidence="6">
    <location>
        <begin position="23"/>
        <end position="45"/>
    </location>
</feature>
<dbReference type="EMBL" id="JAVRFH010000045">
    <property type="protein sequence ID" value="MDT0614703.1"/>
    <property type="molecule type" value="Genomic_DNA"/>
</dbReference>